<dbReference type="EMBL" id="SRSD01000012">
    <property type="protein sequence ID" value="KAA0888129.1"/>
    <property type="molecule type" value="Genomic_DNA"/>
</dbReference>
<dbReference type="RefSeq" id="WP_149309735.1">
    <property type="nucleotide sequence ID" value="NZ_SRSD01000012.1"/>
</dbReference>
<evidence type="ECO:0000313" key="1">
    <source>
        <dbReference type="EMBL" id="KAA0888129.1"/>
    </source>
</evidence>
<dbReference type="AlphaFoldDB" id="A0A5A9X7F6"/>
<proteinExistence type="predicted"/>
<comment type="caution">
    <text evidence="1">The sequence shown here is derived from an EMBL/GenBank/DDBJ whole genome shotgun (WGS) entry which is preliminary data.</text>
</comment>
<gene>
    <name evidence="1" type="ORF">ET418_17180</name>
</gene>
<protein>
    <submittedName>
        <fullName evidence="1">Uncharacterized protein</fullName>
    </submittedName>
</protein>
<evidence type="ECO:0000313" key="2">
    <source>
        <dbReference type="Proteomes" id="UP000324298"/>
    </source>
</evidence>
<accession>A0A5A9X7F6</accession>
<dbReference type="Proteomes" id="UP000324298">
    <property type="component" value="Unassembled WGS sequence"/>
</dbReference>
<name>A0A5A9X7F6_9BACT</name>
<keyword evidence="2" id="KW-1185">Reference proteome</keyword>
<organism evidence="1 2">
    <name type="scientific">Oryzomonas rubra</name>
    <dbReference type="NCBI Taxonomy" id="2509454"/>
    <lineage>
        <taxon>Bacteria</taxon>
        <taxon>Pseudomonadati</taxon>
        <taxon>Thermodesulfobacteriota</taxon>
        <taxon>Desulfuromonadia</taxon>
        <taxon>Geobacterales</taxon>
        <taxon>Geobacteraceae</taxon>
        <taxon>Oryzomonas</taxon>
    </lineage>
</organism>
<reference evidence="1 2" key="1">
    <citation type="submission" date="2019-04" db="EMBL/GenBank/DDBJ databases">
        <title>Geobacter ruber sp. nov., ferric-reducing bacteria isolated from paddy soil.</title>
        <authorList>
            <person name="Xu Z."/>
            <person name="Masuda Y."/>
            <person name="Itoh H."/>
            <person name="Senoo K."/>
        </authorList>
    </citation>
    <scope>NUCLEOTIDE SEQUENCE [LARGE SCALE GENOMIC DNA]</scope>
    <source>
        <strain evidence="1 2">Red88</strain>
    </source>
</reference>
<sequence>MAIIGDMYGDLNSARGCTCVAGFGQPKGTGMSELEKVKEELEELKLAVREYQKRPSTDGRPDRQELRRKLAELVAEK</sequence>